<keyword evidence="10" id="KW-1185">Reference proteome</keyword>
<feature type="transmembrane region" description="Helical" evidence="4">
    <location>
        <begin position="743"/>
        <end position="763"/>
    </location>
</feature>
<dbReference type="PANTHER" id="PTHR24421">
    <property type="entry name" value="NITRATE/NITRITE SENSOR PROTEIN NARX-RELATED"/>
    <property type="match status" value="1"/>
</dbReference>
<evidence type="ECO:0000256" key="5">
    <source>
        <dbReference type="SAM" id="SignalP"/>
    </source>
</evidence>
<dbReference type="EMBL" id="WWCT01000017">
    <property type="protein sequence ID" value="MYN28681.1"/>
    <property type="molecule type" value="Genomic_DNA"/>
</dbReference>
<gene>
    <name evidence="9" type="ORF">GTP69_19975</name>
</gene>
<dbReference type="Gene3D" id="2.130.10.10">
    <property type="entry name" value="YVTN repeat-like/Quinoprotein amine dehydrogenase"/>
    <property type="match status" value="3"/>
</dbReference>
<feature type="signal peptide" evidence="5">
    <location>
        <begin position="1"/>
        <end position="22"/>
    </location>
</feature>
<feature type="domain" description="Signal transduction histidine kinase subgroup 3 dimerisation and phosphoacceptor" evidence="8">
    <location>
        <begin position="782"/>
        <end position="845"/>
    </location>
</feature>
<evidence type="ECO:0008006" key="11">
    <source>
        <dbReference type="Google" id="ProtNLM"/>
    </source>
</evidence>
<dbReference type="Gene3D" id="2.60.40.10">
    <property type="entry name" value="Immunoglobulins"/>
    <property type="match status" value="1"/>
</dbReference>
<comment type="caution">
    <text evidence="9">The sequence shown here is derived from an EMBL/GenBank/DDBJ whole genome shotgun (WGS) entry which is preliminary data.</text>
</comment>
<dbReference type="Pfam" id="PF07495">
    <property type="entry name" value="Y_Y_Y"/>
    <property type="match status" value="1"/>
</dbReference>
<sequence length="997" mass="109227">MLIPRKLIYLMLFLGFVPATTASGSTSVARGHETARPLIDWLHTSWTAREGAPPNITGIVQTPDGWIWVSSASSLYKFDGVRFLRVSGSEAPLSSYISTIGVLRDGRLWVGYAQGGISLLEGGKMRHLNSGQDNLPLPPTYDVALDASGLLWLGTQAGLYYFDTQWRPVAAAMGFPGGRVHSMLLDRSDVLWVRCEAGLFALPRGSRKFLQKSARTGLGKLVQHPDGSIWTNSDDLTGVVSVTIDGSGRLQKLNSVALITAFLFDHEGNLWTNAEGVKRFKVAEVDTAVQQTELEQGLSGSRVSALLQDREKNLWVVTEGGLDRFTEPRLRPLALPEYSVFGGRPIAGGPNGSAFVNGSLVASAAAKPQPIAPDYKKLTVNLYRAPDGTLWGGGDGFWTLDSTGIHELALPDGIPKPFVNAIAQDRAGDLWISLGRNGLYKWRAGHWSTPHGIDSKGRSVLSIKADALGRIWLGLIGGRVAVVDKDEVKWFDHQNGLNIGTVAQIVPTDSGVWFGGENGIRYFDGRRFVPLIGKGGELFTGSTGLAFGRDGTLWINGSAGISSVASTEVTRAMAGSGNAVSFRRLDYRDGVRGGTHPQIPIPSVATSDDGTLWFSNTGGVYAIGPGTLSFNTVIPPVLITRLRSGAKEFPLVDGSLISAGTDTLQLDFTALSYQAPERMEFRYRLEGVDREWRDSTGNRTANYTNLGPGHYTFRVVASNNDGVWNNQGATISFTIEPLPTQTWWFKLLCALAILAILAALYSWRTRRISRRYIELLQERIAERERIARALHDTLMQTMQAMLMRFGTATKRLPSEDSTRATMEELLDEASDAMTMARDEVHDLRAGPIQDGVNIEHALAQFGYSFQEQLKIQFKIKVVGNVRPLTAFAWQEISAVAREAMFNAFIHAHAKNIEVNIVYGLRRFKLSVCDDGTGIDETVLREGSRRGHWGLPGMRERAIVLGGCVTLLSSRERGTQVQLSVPHHSAYAKRETWSHYKT</sequence>
<dbReference type="Gene3D" id="1.20.5.1930">
    <property type="match status" value="1"/>
</dbReference>
<keyword evidence="4" id="KW-1133">Transmembrane helix</keyword>
<dbReference type="InterPro" id="IPR013783">
    <property type="entry name" value="Ig-like_fold"/>
</dbReference>
<keyword evidence="3" id="KW-0902">Two-component regulatory system</keyword>
<evidence type="ECO:0000259" key="6">
    <source>
        <dbReference type="Pfam" id="PF02518"/>
    </source>
</evidence>
<reference evidence="9 10" key="1">
    <citation type="submission" date="2019-12" db="EMBL/GenBank/DDBJ databases">
        <title>Novel species isolated from a subtropical stream in China.</title>
        <authorList>
            <person name="Lu H."/>
        </authorList>
    </citation>
    <scope>NUCLEOTIDE SEQUENCE [LARGE SCALE GENOMIC DNA]</scope>
    <source>
        <strain evidence="9 10">CY42W</strain>
    </source>
</reference>
<protein>
    <recommendedName>
        <fullName evidence="11">Histidine kinase/HSP90-like ATPase domain-containing protein</fullName>
    </recommendedName>
</protein>
<dbReference type="Pfam" id="PF07494">
    <property type="entry name" value="Reg_prop"/>
    <property type="match status" value="1"/>
</dbReference>
<dbReference type="PANTHER" id="PTHR24421:SF62">
    <property type="entry name" value="SENSORY TRANSDUCTION HISTIDINE KINASE"/>
    <property type="match status" value="1"/>
</dbReference>
<feature type="chain" id="PRO_5045381575" description="Histidine kinase/HSP90-like ATPase domain-containing protein" evidence="5">
    <location>
        <begin position="23"/>
        <end position="997"/>
    </location>
</feature>
<evidence type="ECO:0000259" key="7">
    <source>
        <dbReference type="Pfam" id="PF07495"/>
    </source>
</evidence>
<dbReference type="Proteomes" id="UP000642144">
    <property type="component" value="Unassembled WGS sequence"/>
</dbReference>
<organism evidence="9 10">
    <name type="scientific">Duganella levis</name>
    <dbReference type="NCBI Taxonomy" id="2692169"/>
    <lineage>
        <taxon>Bacteria</taxon>
        <taxon>Pseudomonadati</taxon>
        <taxon>Pseudomonadota</taxon>
        <taxon>Betaproteobacteria</taxon>
        <taxon>Burkholderiales</taxon>
        <taxon>Oxalobacteraceae</taxon>
        <taxon>Telluria group</taxon>
        <taxon>Duganella</taxon>
    </lineage>
</organism>
<dbReference type="SUPFAM" id="SSF63829">
    <property type="entry name" value="Calcium-dependent phosphotriesterase"/>
    <property type="match status" value="2"/>
</dbReference>
<dbReference type="CDD" id="cd00146">
    <property type="entry name" value="PKD"/>
    <property type="match status" value="1"/>
</dbReference>
<keyword evidence="4" id="KW-0812">Transmembrane</keyword>
<keyword evidence="2" id="KW-0418">Kinase</keyword>
<evidence type="ECO:0000259" key="8">
    <source>
        <dbReference type="Pfam" id="PF07730"/>
    </source>
</evidence>
<evidence type="ECO:0000256" key="4">
    <source>
        <dbReference type="SAM" id="Phobius"/>
    </source>
</evidence>
<proteinExistence type="predicted"/>
<evidence type="ECO:0000256" key="1">
    <source>
        <dbReference type="ARBA" id="ARBA00022679"/>
    </source>
</evidence>
<dbReference type="InterPro" id="IPR011712">
    <property type="entry name" value="Sig_transdc_His_kin_sub3_dim/P"/>
</dbReference>
<dbReference type="InterPro" id="IPR036890">
    <property type="entry name" value="HATPase_C_sf"/>
</dbReference>
<evidence type="ECO:0000256" key="3">
    <source>
        <dbReference type="ARBA" id="ARBA00023012"/>
    </source>
</evidence>
<evidence type="ECO:0000256" key="2">
    <source>
        <dbReference type="ARBA" id="ARBA00022777"/>
    </source>
</evidence>
<evidence type="ECO:0000313" key="9">
    <source>
        <dbReference type="EMBL" id="MYN28681.1"/>
    </source>
</evidence>
<accession>A0ABW9W438</accession>
<dbReference type="Pfam" id="PF02518">
    <property type="entry name" value="HATPase_c"/>
    <property type="match status" value="1"/>
</dbReference>
<keyword evidence="4" id="KW-0472">Membrane</keyword>
<dbReference type="InterPro" id="IPR011110">
    <property type="entry name" value="Reg_prop"/>
</dbReference>
<dbReference type="Gene3D" id="3.30.565.10">
    <property type="entry name" value="Histidine kinase-like ATPase, C-terminal domain"/>
    <property type="match status" value="1"/>
</dbReference>
<feature type="domain" description="Histidine kinase/HSP90-like ATPase" evidence="6">
    <location>
        <begin position="893"/>
        <end position="982"/>
    </location>
</feature>
<keyword evidence="5" id="KW-0732">Signal</keyword>
<dbReference type="InterPro" id="IPR011123">
    <property type="entry name" value="Y_Y_Y"/>
</dbReference>
<dbReference type="InterPro" id="IPR015943">
    <property type="entry name" value="WD40/YVTN_repeat-like_dom_sf"/>
</dbReference>
<dbReference type="RefSeq" id="WP_161056482.1">
    <property type="nucleotide sequence ID" value="NZ_WWCT01000017.1"/>
</dbReference>
<evidence type="ECO:0000313" key="10">
    <source>
        <dbReference type="Proteomes" id="UP000642144"/>
    </source>
</evidence>
<keyword evidence="1" id="KW-0808">Transferase</keyword>
<feature type="domain" description="Two component regulator three Y" evidence="7">
    <location>
        <begin position="672"/>
        <end position="735"/>
    </location>
</feature>
<dbReference type="Pfam" id="PF07730">
    <property type="entry name" value="HisKA_3"/>
    <property type="match status" value="1"/>
</dbReference>
<dbReference type="InterPro" id="IPR003594">
    <property type="entry name" value="HATPase_dom"/>
</dbReference>
<dbReference type="CDD" id="cd16917">
    <property type="entry name" value="HATPase_UhpB-NarQ-NarX-like"/>
    <property type="match status" value="1"/>
</dbReference>
<name>A0ABW9W438_9BURK</name>
<dbReference type="InterPro" id="IPR050482">
    <property type="entry name" value="Sensor_HK_TwoCompSys"/>
</dbReference>
<dbReference type="SUPFAM" id="SSF55874">
    <property type="entry name" value="ATPase domain of HSP90 chaperone/DNA topoisomerase II/histidine kinase"/>
    <property type="match status" value="1"/>
</dbReference>